<dbReference type="PANTHER" id="PTHR43133:SF50">
    <property type="entry name" value="ECF RNA POLYMERASE SIGMA FACTOR SIGM"/>
    <property type="match status" value="1"/>
</dbReference>
<evidence type="ECO:0000256" key="1">
    <source>
        <dbReference type="ARBA" id="ARBA00010641"/>
    </source>
</evidence>
<dbReference type="InterPro" id="IPR013324">
    <property type="entry name" value="RNA_pol_sigma_r3/r4-like"/>
</dbReference>
<comment type="similarity">
    <text evidence="1">Belongs to the sigma-70 factor family. ECF subfamily.</text>
</comment>
<dbReference type="InterPro" id="IPR039425">
    <property type="entry name" value="RNA_pol_sigma-70-like"/>
</dbReference>
<dbReference type="InterPro" id="IPR007630">
    <property type="entry name" value="RNA_pol_sigma70_r4"/>
</dbReference>
<dbReference type="Gene3D" id="1.10.10.10">
    <property type="entry name" value="Winged helix-like DNA-binding domain superfamily/Winged helix DNA-binding domain"/>
    <property type="match status" value="1"/>
</dbReference>
<keyword evidence="4" id="KW-0238">DNA-binding</keyword>
<evidence type="ECO:0000313" key="8">
    <source>
        <dbReference type="EMBL" id="GIE37242.1"/>
    </source>
</evidence>
<dbReference type="CDD" id="cd06171">
    <property type="entry name" value="Sigma70_r4"/>
    <property type="match status" value="1"/>
</dbReference>
<dbReference type="Gene3D" id="1.10.1740.10">
    <property type="match status" value="1"/>
</dbReference>
<dbReference type="EMBL" id="BOMP01000003">
    <property type="protein sequence ID" value="GIE37242.1"/>
    <property type="molecule type" value="Genomic_DNA"/>
</dbReference>
<dbReference type="InterPro" id="IPR007627">
    <property type="entry name" value="RNA_pol_sigma70_r2"/>
</dbReference>
<dbReference type="Proteomes" id="UP000631312">
    <property type="component" value="Unassembled WGS sequence"/>
</dbReference>
<keyword evidence="8" id="KW-0240">DNA-directed RNA polymerase</keyword>
<dbReference type="InterPro" id="IPR000792">
    <property type="entry name" value="Tscrpt_reg_LuxR_C"/>
</dbReference>
<keyword evidence="9" id="KW-1185">Reference proteome</keyword>
<organism evidence="8 9">
    <name type="scientific">Actinoplanes lobatus</name>
    <dbReference type="NCBI Taxonomy" id="113568"/>
    <lineage>
        <taxon>Bacteria</taxon>
        <taxon>Bacillati</taxon>
        <taxon>Actinomycetota</taxon>
        <taxon>Actinomycetes</taxon>
        <taxon>Micromonosporales</taxon>
        <taxon>Micromonosporaceae</taxon>
        <taxon>Actinoplanes</taxon>
    </lineage>
</organism>
<dbReference type="NCBIfam" id="TIGR02983">
    <property type="entry name" value="SigE-fam_strep"/>
    <property type="match status" value="1"/>
</dbReference>
<evidence type="ECO:0000256" key="6">
    <source>
        <dbReference type="SAM" id="MobiDB-lite"/>
    </source>
</evidence>
<reference evidence="8 9" key="1">
    <citation type="submission" date="2021-01" db="EMBL/GenBank/DDBJ databases">
        <title>Whole genome shotgun sequence of Actinoplanes lobatus NBRC 12513.</title>
        <authorList>
            <person name="Komaki H."/>
            <person name="Tamura T."/>
        </authorList>
    </citation>
    <scope>NUCLEOTIDE SEQUENCE [LARGE SCALE GENOMIC DNA]</scope>
    <source>
        <strain evidence="8 9">NBRC 12513</strain>
    </source>
</reference>
<evidence type="ECO:0000256" key="4">
    <source>
        <dbReference type="ARBA" id="ARBA00023125"/>
    </source>
</evidence>
<dbReference type="PANTHER" id="PTHR43133">
    <property type="entry name" value="RNA POLYMERASE ECF-TYPE SIGMA FACTO"/>
    <property type="match status" value="1"/>
</dbReference>
<dbReference type="GO" id="GO:0000428">
    <property type="term" value="C:DNA-directed RNA polymerase complex"/>
    <property type="evidence" value="ECO:0007669"/>
    <property type="project" value="UniProtKB-KW"/>
</dbReference>
<keyword evidence="5" id="KW-0804">Transcription</keyword>
<dbReference type="Pfam" id="PF04545">
    <property type="entry name" value="Sigma70_r4"/>
    <property type="match status" value="1"/>
</dbReference>
<evidence type="ECO:0000256" key="2">
    <source>
        <dbReference type="ARBA" id="ARBA00023015"/>
    </source>
</evidence>
<evidence type="ECO:0000256" key="3">
    <source>
        <dbReference type="ARBA" id="ARBA00023082"/>
    </source>
</evidence>
<dbReference type="SMART" id="SM00421">
    <property type="entry name" value="HTH_LUXR"/>
    <property type="match status" value="1"/>
</dbReference>
<comment type="caution">
    <text evidence="8">The sequence shown here is derived from an EMBL/GenBank/DDBJ whole genome shotgun (WGS) entry which is preliminary data.</text>
</comment>
<dbReference type="InterPro" id="IPR014325">
    <property type="entry name" value="RNA_pol_sigma-E_actinobac"/>
</dbReference>
<evidence type="ECO:0000259" key="7">
    <source>
        <dbReference type="SMART" id="SM00421"/>
    </source>
</evidence>
<feature type="domain" description="HTH luxR-type" evidence="7">
    <location>
        <begin position="112"/>
        <end position="166"/>
    </location>
</feature>
<evidence type="ECO:0000313" key="9">
    <source>
        <dbReference type="Proteomes" id="UP000631312"/>
    </source>
</evidence>
<dbReference type="SUPFAM" id="SSF88659">
    <property type="entry name" value="Sigma3 and sigma4 domains of RNA polymerase sigma factors"/>
    <property type="match status" value="1"/>
</dbReference>
<dbReference type="Pfam" id="PF04542">
    <property type="entry name" value="Sigma70_r2"/>
    <property type="match status" value="1"/>
</dbReference>
<protein>
    <submittedName>
        <fullName evidence="8">DNA-directed RNA polymerase sigma-70 factor</fullName>
    </submittedName>
</protein>
<dbReference type="InterPro" id="IPR013325">
    <property type="entry name" value="RNA_pol_sigma_r2"/>
</dbReference>
<proteinExistence type="inferred from homology"/>
<dbReference type="InterPro" id="IPR036388">
    <property type="entry name" value="WH-like_DNA-bd_sf"/>
</dbReference>
<name>A0ABQ4A8A8_9ACTN</name>
<dbReference type="InterPro" id="IPR014284">
    <property type="entry name" value="RNA_pol_sigma-70_dom"/>
</dbReference>
<keyword evidence="3" id="KW-0731">Sigma factor</keyword>
<sequence length="182" mass="20436">MNVGVGEDRYPGFRDFVSARGPALSRAAYLLTGDHHAAEDLVQSALARVLRHWRKVRDGDPEGYVRRTMYHLQMSWWRRRRVPERLAAAPPDQGGPDPHRTTALRMTLDQALGGLSPRQRAVLVLRFYEDMTEAQAAAMLGCSVGTVKRHTHDALARLRTTAPHLIDEDRPAPAERAVRGRS</sequence>
<keyword evidence="2" id="KW-0805">Transcription regulation</keyword>
<accession>A0ABQ4A8A8</accession>
<feature type="compositionally biased region" description="Basic and acidic residues" evidence="6">
    <location>
        <begin position="165"/>
        <end position="182"/>
    </location>
</feature>
<dbReference type="SUPFAM" id="SSF88946">
    <property type="entry name" value="Sigma2 domain of RNA polymerase sigma factors"/>
    <property type="match status" value="1"/>
</dbReference>
<dbReference type="NCBIfam" id="TIGR02937">
    <property type="entry name" value="sigma70-ECF"/>
    <property type="match status" value="1"/>
</dbReference>
<evidence type="ECO:0000256" key="5">
    <source>
        <dbReference type="ARBA" id="ARBA00023163"/>
    </source>
</evidence>
<feature type="region of interest" description="Disordered" evidence="6">
    <location>
        <begin position="163"/>
        <end position="182"/>
    </location>
</feature>
<gene>
    <name evidence="8" type="ORF">Alo02nite_01400</name>
</gene>